<dbReference type="InterPro" id="IPR039420">
    <property type="entry name" value="WalR-like"/>
</dbReference>
<evidence type="ECO:0000256" key="2">
    <source>
        <dbReference type="PROSITE-ProRule" id="PRU00169"/>
    </source>
</evidence>
<dbReference type="Gene3D" id="1.10.10.10">
    <property type="entry name" value="Winged helix-like DNA-binding domain superfamily/Winged helix DNA-binding domain"/>
    <property type="match status" value="1"/>
</dbReference>
<dbReference type="EMBL" id="JACHEK010000007">
    <property type="protein sequence ID" value="MBB6145562.1"/>
    <property type="molecule type" value="Genomic_DNA"/>
</dbReference>
<dbReference type="SUPFAM" id="SSF52172">
    <property type="entry name" value="CheY-like"/>
    <property type="match status" value="1"/>
</dbReference>
<dbReference type="InterPro" id="IPR011006">
    <property type="entry name" value="CheY-like_superfamily"/>
</dbReference>
<dbReference type="AlphaFoldDB" id="A0A841JW02"/>
<dbReference type="Pfam" id="PF00486">
    <property type="entry name" value="Trans_reg_C"/>
    <property type="match status" value="1"/>
</dbReference>
<evidence type="ECO:0000259" key="5">
    <source>
        <dbReference type="PROSITE" id="PS51755"/>
    </source>
</evidence>
<feature type="domain" description="OmpR/PhoB-type" evidence="5">
    <location>
        <begin position="132"/>
        <end position="231"/>
    </location>
</feature>
<dbReference type="GO" id="GO:0032993">
    <property type="term" value="C:protein-DNA complex"/>
    <property type="evidence" value="ECO:0007669"/>
    <property type="project" value="TreeGrafter"/>
</dbReference>
<feature type="modified residue" description="4-aspartylphosphate" evidence="2">
    <location>
        <position position="56"/>
    </location>
</feature>
<dbReference type="Pfam" id="PF00072">
    <property type="entry name" value="Response_reg"/>
    <property type="match status" value="1"/>
</dbReference>
<dbReference type="CDD" id="cd00383">
    <property type="entry name" value="trans_reg_C"/>
    <property type="match status" value="1"/>
</dbReference>
<dbReference type="InterPro" id="IPR016032">
    <property type="entry name" value="Sig_transdc_resp-reg_C-effctor"/>
</dbReference>
<dbReference type="InterPro" id="IPR036388">
    <property type="entry name" value="WH-like_DNA-bd_sf"/>
</dbReference>
<reference evidence="6 7" key="1">
    <citation type="submission" date="2020-08" db="EMBL/GenBank/DDBJ databases">
        <title>Genomic Encyclopedia of Type Strains, Phase IV (KMG-IV): sequencing the most valuable type-strain genomes for metagenomic binning, comparative biology and taxonomic classification.</title>
        <authorList>
            <person name="Goeker M."/>
        </authorList>
    </citation>
    <scope>NUCLEOTIDE SEQUENCE [LARGE SCALE GENOMIC DNA]</scope>
    <source>
        <strain evidence="6 7">DSM 103733</strain>
    </source>
</reference>
<dbReference type="PANTHER" id="PTHR48111:SF50">
    <property type="entry name" value="KDP OPERON TRANSCRIPTIONAL REGULATORY PROTEIN KDPE"/>
    <property type="match status" value="1"/>
</dbReference>
<dbReference type="Gene3D" id="6.10.250.690">
    <property type="match status" value="1"/>
</dbReference>
<dbReference type="PROSITE" id="PS51755">
    <property type="entry name" value="OMPR_PHOB"/>
    <property type="match status" value="1"/>
</dbReference>
<dbReference type="Proteomes" id="UP000538666">
    <property type="component" value="Unassembled WGS sequence"/>
</dbReference>
<evidence type="ECO:0000313" key="7">
    <source>
        <dbReference type="Proteomes" id="UP000538666"/>
    </source>
</evidence>
<organism evidence="6 7">
    <name type="scientific">Silvibacterium bohemicum</name>
    <dbReference type="NCBI Taxonomy" id="1577686"/>
    <lineage>
        <taxon>Bacteria</taxon>
        <taxon>Pseudomonadati</taxon>
        <taxon>Acidobacteriota</taxon>
        <taxon>Terriglobia</taxon>
        <taxon>Terriglobales</taxon>
        <taxon>Acidobacteriaceae</taxon>
        <taxon>Silvibacterium</taxon>
    </lineage>
</organism>
<gene>
    <name evidence="6" type="ORF">HNQ77_003523</name>
</gene>
<dbReference type="GO" id="GO:0006355">
    <property type="term" value="P:regulation of DNA-templated transcription"/>
    <property type="evidence" value="ECO:0007669"/>
    <property type="project" value="InterPro"/>
</dbReference>
<sequence>MSEPHGTVLIVEDDFSLRRSLRITLGALDFEIHEAANGEEALTRVTMQPYDAVLLDINMPGMGGIEACMRIRRNFPRLPILLLTVRDSEDDKVNALDAGADDYITKPFQTRELAARIRSAIRRFHAPAIPTEAPLTIGDITLDPMRRRVTKADAEIRLTPREFKTIHLLMENAGKPITHARLLAALWGPGYGDEREYLRVLVSSLRKKVEVNPASPEYLLTESYIGYRFREA</sequence>
<evidence type="ECO:0000256" key="3">
    <source>
        <dbReference type="PROSITE-ProRule" id="PRU01091"/>
    </source>
</evidence>
<accession>A0A841JW02</accession>
<protein>
    <submittedName>
        <fullName evidence="6">Two-component system KDP operon response regulator KdpE</fullName>
    </submittedName>
</protein>
<dbReference type="GO" id="GO:0000976">
    <property type="term" value="F:transcription cis-regulatory region binding"/>
    <property type="evidence" value="ECO:0007669"/>
    <property type="project" value="TreeGrafter"/>
</dbReference>
<keyword evidence="2" id="KW-0597">Phosphoprotein</keyword>
<keyword evidence="1 3" id="KW-0238">DNA-binding</keyword>
<dbReference type="SMART" id="SM00448">
    <property type="entry name" value="REC"/>
    <property type="match status" value="1"/>
</dbReference>
<dbReference type="PANTHER" id="PTHR48111">
    <property type="entry name" value="REGULATOR OF RPOS"/>
    <property type="match status" value="1"/>
</dbReference>
<feature type="domain" description="Response regulatory" evidence="4">
    <location>
        <begin position="7"/>
        <end position="121"/>
    </location>
</feature>
<comment type="caution">
    <text evidence="6">The sequence shown here is derived from an EMBL/GenBank/DDBJ whole genome shotgun (WGS) entry which is preliminary data.</text>
</comment>
<dbReference type="SUPFAM" id="SSF46894">
    <property type="entry name" value="C-terminal effector domain of the bipartite response regulators"/>
    <property type="match status" value="1"/>
</dbReference>
<dbReference type="GO" id="GO:0005829">
    <property type="term" value="C:cytosol"/>
    <property type="evidence" value="ECO:0007669"/>
    <property type="project" value="TreeGrafter"/>
</dbReference>
<evidence type="ECO:0000259" key="4">
    <source>
        <dbReference type="PROSITE" id="PS50110"/>
    </source>
</evidence>
<keyword evidence="7" id="KW-1185">Reference proteome</keyword>
<feature type="DNA-binding region" description="OmpR/PhoB-type" evidence="3">
    <location>
        <begin position="132"/>
        <end position="231"/>
    </location>
</feature>
<dbReference type="RefSeq" id="WP_050060621.1">
    <property type="nucleotide sequence ID" value="NZ_JACHEK010000007.1"/>
</dbReference>
<dbReference type="InterPro" id="IPR001867">
    <property type="entry name" value="OmpR/PhoB-type_DNA-bd"/>
</dbReference>
<dbReference type="Gene3D" id="3.40.50.2300">
    <property type="match status" value="1"/>
</dbReference>
<dbReference type="CDD" id="cd17574">
    <property type="entry name" value="REC_OmpR"/>
    <property type="match status" value="1"/>
</dbReference>
<dbReference type="InterPro" id="IPR001789">
    <property type="entry name" value="Sig_transdc_resp-reg_receiver"/>
</dbReference>
<dbReference type="SMART" id="SM00862">
    <property type="entry name" value="Trans_reg_C"/>
    <property type="match status" value="1"/>
</dbReference>
<proteinExistence type="predicted"/>
<dbReference type="OrthoDB" id="9802426at2"/>
<evidence type="ECO:0000256" key="1">
    <source>
        <dbReference type="ARBA" id="ARBA00023125"/>
    </source>
</evidence>
<dbReference type="GO" id="GO:0000156">
    <property type="term" value="F:phosphorelay response regulator activity"/>
    <property type="evidence" value="ECO:0007669"/>
    <property type="project" value="TreeGrafter"/>
</dbReference>
<name>A0A841JW02_9BACT</name>
<evidence type="ECO:0000313" key="6">
    <source>
        <dbReference type="EMBL" id="MBB6145562.1"/>
    </source>
</evidence>
<dbReference type="PROSITE" id="PS50110">
    <property type="entry name" value="RESPONSE_REGULATORY"/>
    <property type="match status" value="1"/>
</dbReference>